<dbReference type="RefSeq" id="WP_144323291.1">
    <property type="nucleotide sequence ID" value="NZ_CP040916.1"/>
</dbReference>
<dbReference type="InterPro" id="IPR032806">
    <property type="entry name" value="YbfD_N"/>
</dbReference>
<sequence>MLPSVLALAACGVLAGAKFRTAIAEWAADASEQLLLHCGAALRDPDRPYRAPSEATVRRAPQRIDGDALDAAIGGWLTARAYAARAVGQDTSMPSRPARAALAVDGTSLSGAIRADGRRVHLLFALRGPTCDAARPRSARLTCSRLGANHGKAAIRLRDGGRRTHGRGVQGAGRSQPPTPPGPPPGP</sequence>
<feature type="domain" description="H repeat-associated protein N-terminal" evidence="2">
    <location>
        <begin position="2"/>
        <end position="77"/>
    </location>
</feature>
<dbReference type="EMBL" id="CP040916">
    <property type="protein sequence ID" value="QDQ16091.1"/>
    <property type="molecule type" value="Genomic_DNA"/>
</dbReference>
<feature type="region of interest" description="Disordered" evidence="1">
    <location>
        <begin position="158"/>
        <end position="187"/>
    </location>
</feature>
<name>A0A516RKA8_STRST</name>
<feature type="compositionally biased region" description="Pro residues" evidence="1">
    <location>
        <begin position="177"/>
        <end position="187"/>
    </location>
</feature>
<organism evidence="3 4">
    <name type="scientific">Streptomyces spectabilis</name>
    <dbReference type="NCBI Taxonomy" id="68270"/>
    <lineage>
        <taxon>Bacteria</taxon>
        <taxon>Bacillati</taxon>
        <taxon>Actinomycetota</taxon>
        <taxon>Actinomycetes</taxon>
        <taxon>Kitasatosporales</taxon>
        <taxon>Streptomycetaceae</taxon>
        <taxon>Streptomyces</taxon>
    </lineage>
</organism>
<evidence type="ECO:0000256" key="1">
    <source>
        <dbReference type="SAM" id="MobiDB-lite"/>
    </source>
</evidence>
<gene>
    <name evidence="3" type="ORF">FH965_02625</name>
</gene>
<reference evidence="3 4" key="1">
    <citation type="journal article" date="2019" name="J. Ind. Microbiol. Biotechnol.">
        <title>The complete genomic sequence of Streptomyces spectabilis NRRL-2792 and identification of secondary metabolite biosynthetic gene clusters.</title>
        <authorList>
            <person name="Sinha A."/>
            <person name="Phillips-Salemka S."/>
            <person name="Niraula T.A."/>
            <person name="Short K.A."/>
            <person name="Niraula N.P."/>
        </authorList>
    </citation>
    <scope>NUCLEOTIDE SEQUENCE [LARGE SCALE GENOMIC DNA]</scope>
    <source>
        <strain evidence="3 4">NRRL 2792</strain>
    </source>
</reference>
<evidence type="ECO:0000313" key="4">
    <source>
        <dbReference type="Proteomes" id="UP000316806"/>
    </source>
</evidence>
<evidence type="ECO:0000313" key="3">
    <source>
        <dbReference type="EMBL" id="QDQ16091.1"/>
    </source>
</evidence>
<dbReference type="AlphaFoldDB" id="A0A516RKA8"/>
<protein>
    <submittedName>
        <fullName evidence="3">Transposase family protein</fullName>
    </submittedName>
</protein>
<accession>A0A516RKA8</accession>
<dbReference type="Proteomes" id="UP000316806">
    <property type="component" value="Chromosome"/>
</dbReference>
<dbReference type="Pfam" id="PF13808">
    <property type="entry name" value="DDE_Tnp_1_assoc"/>
    <property type="match status" value="1"/>
</dbReference>
<evidence type="ECO:0000259" key="2">
    <source>
        <dbReference type="Pfam" id="PF13808"/>
    </source>
</evidence>
<proteinExistence type="predicted"/>